<dbReference type="Pfam" id="PF03479">
    <property type="entry name" value="PCC"/>
    <property type="match status" value="1"/>
</dbReference>
<sequence>MTTMQYAGPIAVVTIGIEPGEMLLETIREALKKHSIKNGVVVSGIGTLKS</sequence>
<feature type="domain" description="PPC" evidence="1">
    <location>
        <begin position="7"/>
        <end position="50"/>
    </location>
</feature>
<dbReference type="SUPFAM" id="SSF117856">
    <property type="entry name" value="AF0104/ALDC/Ptd012-like"/>
    <property type="match status" value="1"/>
</dbReference>
<feature type="non-terminal residue" evidence="2">
    <location>
        <position position="50"/>
    </location>
</feature>
<name>X1SYH0_9ZZZZ</name>
<organism evidence="2">
    <name type="scientific">marine sediment metagenome</name>
    <dbReference type="NCBI Taxonomy" id="412755"/>
    <lineage>
        <taxon>unclassified sequences</taxon>
        <taxon>metagenomes</taxon>
        <taxon>ecological metagenomes</taxon>
    </lineage>
</organism>
<comment type="caution">
    <text evidence="2">The sequence shown here is derived from an EMBL/GenBank/DDBJ whole genome shotgun (WGS) entry which is preliminary data.</text>
</comment>
<proteinExistence type="predicted"/>
<dbReference type="EMBL" id="BARW01017039">
    <property type="protein sequence ID" value="GAI98122.1"/>
    <property type="molecule type" value="Genomic_DNA"/>
</dbReference>
<reference evidence="2" key="1">
    <citation type="journal article" date="2014" name="Front. Microbiol.">
        <title>High frequency of phylogenetically diverse reductive dehalogenase-homologous genes in deep subseafloor sedimentary metagenomes.</title>
        <authorList>
            <person name="Kawai M."/>
            <person name="Futagami T."/>
            <person name="Toyoda A."/>
            <person name="Takaki Y."/>
            <person name="Nishi S."/>
            <person name="Hori S."/>
            <person name="Arai W."/>
            <person name="Tsubouchi T."/>
            <person name="Morono Y."/>
            <person name="Uchiyama I."/>
            <person name="Ito T."/>
            <person name="Fujiyama A."/>
            <person name="Inagaki F."/>
            <person name="Takami H."/>
        </authorList>
    </citation>
    <scope>NUCLEOTIDE SEQUENCE</scope>
    <source>
        <strain evidence="2">Expedition CK06-06</strain>
    </source>
</reference>
<dbReference type="AlphaFoldDB" id="X1SYH0"/>
<protein>
    <recommendedName>
        <fullName evidence="1">PPC domain-containing protein</fullName>
    </recommendedName>
</protein>
<dbReference type="InterPro" id="IPR005175">
    <property type="entry name" value="PPC_dom"/>
</dbReference>
<gene>
    <name evidence="2" type="ORF">S12H4_29529</name>
</gene>
<dbReference type="PROSITE" id="PS51742">
    <property type="entry name" value="PPC"/>
    <property type="match status" value="1"/>
</dbReference>
<accession>X1SYH0</accession>
<dbReference type="Gene3D" id="3.30.1330.80">
    <property type="entry name" value="Hypothetical protein, similar to alpha- acetolactate decarboxylase, domain 2"/>
    <property type="match status" value="1"/>
</dbReference>
<evidence type="ECO:0000259" key="1">
    <source>
        <dbReference type="PROSITE" id="PS51742"/>
    </source>
</evidence>
<evidence type="ECO:0000313" key="2">
    <source>
        <dbReference type="EMBL" id="GAI98122.1"/>
    </source>
</evidence>